<evidence type="ECO:0000256" key="3">
    <source>
        <dbReference type="ARBA" id="ARBA00023163"/>
    </source>
</evidence>
<sequence>MDSAMIKRLPEGRGVQSIEVGGRLLAAMVELGKPAMLRDLAAMAKVTSAQAHAYLVSFRKIGMVEQDPLSGRYLLGPFALQVGLTRMREHVPLRMASQAAVELAAETGLMVTVTVWGTHGPTIIEVEESVQPVHVNLRVGAGYTVTGTATGRLFAAFLPDDLVRPLIDKERGAGRPGATRLARDKMAADFAEIRRRGFATTEGIPVPGINAVSAPVLDHSGQVQFAITLIGPASDLIVKGDSEQAIFVKRFAESLSANLGFRAERTSDDPAAALPFGFGRVRGEFAERAVPFARPPRRSRPG</sequence>
<dbReference type="OrthoDB" id="6057486at2"/>
<reference evidence="6 7" key="1">
    <citation type="submission" date="2019-04" db="EMBL/GenBank/DDBJ databases">
        <title>Phreatobacter aquaticus sp. nov.</title>
        <authorList>
            <person name="Choi A."/>
        </authorList>
    </citation>
    <scope>NUCLEOTIDE SEQUENCE [LARGE SCALE GENOMIC DNA]</scope>
    <source>
        <strain evidence="6 7">KCTC 52518</strain>
    </source>
</reference>
<dbReference type="SUPFAM" id="SSF46785">
    <property type="entry name" value="Winged helix' DNA-binding domain"/>
    <property type="match status" value="1"/>
</dbReference>
<accession>A0A4D7BF02</accession>
<gene>
    <name evidence="6" type="ORF">E8M01_28425</name>
</gene>
<evidence type="ECO:0000313" key="6">
    <source>
        <dbReference type="EMBL" id="QCI67806.1"/>
    </source>
</evidence>
<dbReference type="SMART" id="SM00346">
    <property type="entry name" value="HTH_ICLR"/>
    <property type="match status" value="1"/>
</dbReference>
<organism evidence="6 7">
    <name type="scientific">Phreatobacter stygius</name>
    <dbReference type="NCBI Taxonomy" id="1940610"/>
    <lineage>
        <taxon>Bacteria</taxon>
        <taxon>Pseudomonadati</taxon>
        <taxon>Pseudomonadota</taxon>
        <taxon>Alphaproteobacteria</taxon>
        <taxon>Hyphomicrobiales</taxon>
        <taxon>Phreatobacteraceae</taxon>
        <taxon>Phreatobacter</taxon>
    </lineage>
</organism>
<dbReference type="SUPFAM" id="SSF55781">
    <property type="entry name" value="GAF domain-like"/>
    <property type="match status" value="1"/>
</dbReference>
<proteinExistence type="predicted"/>
<name>A0A4D7BF02_9HYPH</name>
<keyword evidence="3" id="KW-0804">Transcription</keyword>
<dbReference type="PANTHER" id="PTHR30136:SF8">
    <property type="entry name" value="TRANSCRIPTIONAL REGULATORY PROTEIN"/>
    <property type="match status" value="1"/>
</dbReference>
<dbReference type="PANTHER" id="PTHR30136">
    <property type="entry name" value="HELIX-TURN-HELIX TRANSCRIPTIONAL REGULATOR, ICLR FAMILY"/>
    <property type="match status" value="1"/>
</dbReference>
<dbReference type="EMBL" id="CP039690">
    <property type="protein sequence ID" value="QCI67806.1"/>
    <property type="molecule type" value="Genomic_DNA"/>
</dbReference>
<dbReference type="GO" id="GO:0045892">
    <property type="term" value="P:negative regulation of DNA-templated transcription"/>
    <property type="evidence" value="ECO:0007669"/>
    <property type="project" value="TreeGrafter"/>
</dbReference>
<feature type="domain" description="HTH iclR-type" evidence="4">
    <location>
        <begin position="15"/>
        <end position="77"/>
    </location>
</feature>
<dbReference type="GO" id="GO:0003700">
    <property type="term" value="F:DNA-binding transcription factor activity"/>
    <property type="evidence" value="ECO:0007669"/>
    <property type="project" value="TreeGrafter"/>
</dbReference>
<dbReference type="GO" id="GO:0003677">
    <property type="term" value="F:DNA binding"/>
    <property type="evidence" value="ECO:0007669"/>
    <property type="project" value="UniProtKB-KW"/>
</dbReference>
<dbReference type="PROSITE" id="PS51077">
    <property type="entry name" value="HTH_ICLR"/>
    <property type="match status" value="1"/>
</dbReference>
<dbReference type="Gene3D" id="1.10.10.10">
    <property type="entry name" value="Winged helix-like DNA-binding domain superfamily/Winged helix DNA-binding domain"/>
    <property type="match status" value="1"/>
</dbReference>
<dbReference type="InterPro" id="IPR029016">
    <property type="entry name" value="GAF-like_dom_sf"/>
</dbReference>
<dbReference type="InterPro" id="IPR036388">
    <property type="entry name" value="WH-like_DNA-bd_sf"/>
</dbReference>
<evidence type="ECO:0000256" key="2">
    <source>
        <dbReference type="ARBA" id="ARBA00023125"/>
    </source>
</evidence>
<dbReference type="AlphaFoldDB" id="A0A4D7BF02"/>
<protein>
    <submittedName>
        <fullName evidence="6">IclR family transcriptional regulator</fullName>
    </submittedName>
</protein>
<evidence type="ECO:0000259" key="5">
    <source>
        <dbReference type="PROSITE" id="PS51078"/>
    </source>
</evidence>
<dbReference type="Gene3D" id="3.30.450.40">
    <property type="match status" value="1"/>
</dbReference>
<dbReference type="Pfam" id="PF09339">
    <property type="entry name" value="HTH_IclR"/>
    <property type="match status" value="1"/>
</dbReference>
<dbReference type="InterPro" id="IPR036390">
    <property type="entry name" value="WH_DNA-bd_sf"/>
</dbReference>
<dbReference type="KEGG" id="pstg:E8M01_28425"/>
<keyword evidence="7" id="KW-1185">Reference proteome</keyword>
<dbReference type="InterPro" id="IPR005471">
    <property type="entry name" value="Tscrpt_reg_IclR_N"/>
</dbReference>
<evidence type="ECO:0000313" key="7">
    <source>
        <dbReference type="Proteomes" id="UP000298781"/>
    </source>
</evidence>
<evidence type="ECO:0000256" key="1">
    <source>
        <dbReference type="ARBA" id="ARBA00023015"/>
    </source>
</evidence>
<dbReference type="InterPro" id="IPR050707">
    <property type="entry name" value="HTH_MetabolicPath_Reg"/>
</dbReference>
<dbReference type="PROSITE" id="PS51078">
    <property type="entry name" value="ICLR_ED"/>
    <property type="match status" value="1"/>
</dbReference>
<keyword evidence="1" id="KW-0805">Transcription regulation</keyword>
<dbReference type="Proteomes" id="UP000298781">
    <property type="component" value="Chromosome"/>
</dbReference>
<evidence type="ECO:0000259" key="4">
    <source>
        <dbReference type="PROSITE" id="PS51077"/>
    </source>
</evidence>
<keyword evidence="2" id="KW-0238">DNA-binding</keyword>
<feature type="domain" description="IclR-ED" evidence="5">
    <location>
        <begin position="78"/>
        <end position="261"/>
    </location>
</feature>
<dbReference type="InterPro" id="IPR014757">
    <property type="entry name" value="Tscrpt_reg_IclR_C"/>
</dbReference>
<dbReference type="Pfam" id="PF01614">
    <property type="entry name" value="IclR_C"/>
    <property type="match status" value="1"/>
</dbReference>